<name>A0A841GFD1_9GAMM</name>
<feature type="active site" description="Nucleophile" evidence="11 12">
    <location>
        <position position="398"/>
    </location>
</feature>
<proteinExistence type="inferred from homology"/>
<dbReference type="PROSITE" id="PS01231">
    <property type="entry name" value="TRMA_2"/>
    <property type="match status" value="1"/>
</dbReference>
<evidence type="ECO:0000256" key="6">
    <source>
        <dbReference type="ARBA" id="ARBA00022723"/>
    </source>
</evidence>
<comment type="caution">
    <text evidence="14">The sequence shown here is derived from an EMBL/GenBank/DDBJ whole genome shotgun (WGS) entry which is preliminary data.</text>
</comment>
<dbReference type="InterPro" id="IPR010280">
    <property type="entry name" value="U5_MeTrfase_fam"/>
</dbReference>
<dbReference type="EC" id="2.1.1.190" evidence="11"/>
<dbReference type="SUPFAM" id="SSF53335">
    <property type="entry name" value="S-adenosyl-L-methionine-dependent methyltransferases"/>
    <property type="match status" value="1"/>
</dbReference>
<evidence type="ECO:0000256" key="5">
    <source>
        <dbReference type="ARBA" id="ARBA00022691"/>
    </source>
</evidence>
<evidence type="ECO:0000256" key="11">
    <source>
        <dbReference type="HAMAP-Rule" id="MF_01010"/>
    </source>
</evidence>
<feature type="binding site" evidence="11 12">
    <location>
        <position position="272"/>
    </location>
    <ligand>
        <name>S-adenosyl-L-methionine</name>
        <dbReference type="ChEBI" id="CHEBI:59789"/>
    </ligand>
</feature>
<feature type="binding site" evidence="11 12">
    <location>
        <position position="322"/>
    </location>
    <ligand>
        <name>S-adenosyl-L-methionine</name>
        <dbReference type="ChEBI" id="CHEBI:59789"/>
    </ligand>
</feature>
<reference evidence="14 15" key="1">
    <citation type="submission" date="2020-08" db="EMBL/GenBank/DDBJ databases">
        <title>Genomic Encyclopedia of Type Strains, Phase IV (KMG-IV): sequencing the most valuable type-strain genomes for metagenomic binning, comparative biology and taxonomic classification.</title>
        <authorList>
            <person name="Goeker M."/>
        </authorList>
    </citation>
    <scope>NUCLEOTIDE SEQUENCE [LARGE SCALE GENOMIC DNA]</scope>
    <source>
        <strain evidence="14 15">DSM 22975</strain>
    </source>
</reference>
<keyword evidence="8 11" id="KW-0411">Iron-sulfur</keyword>
<comment type="similarity">
    <text evidence="11">Belongs to the class I-like SAM-binding methyltransferase superfamily. RNA M5U methyltransferase family. RlmD subfamily.</text>
</comment>
<dbReference type="InterPro" id="IPR001566">
    <property type="entry name" value="23S_rRNA_MeTrfase_RlmD"/>
</dbReference>
<keyword evidence="7 11" id="KW-0408">Iron</keyword>
<evidence type="ECO:0000256" key="4">
    <source>
        <dbReference type="ARBA" id="ARBA00022679"/>
    </source>
</evidence>
<evidence type="ECO:0000256" key="12">
    <source>
        <dbReference type="PROSITE-ProRule" id="PRU01024"/>
    </source>
</evidence>
<dbReference type="GO" id="GO:0070475">
    <property type="term" value="P:rRNA base methylation"/>
    <property type="evidence" value="ECO:0007669"/>
    <property type="project" value="TreeGrafter"/>
</dbReference>
<dbReference type="Pfam" id="PF05958">
    <property type="entry name" value="tRNA_U5-meth_tr"/>
    <property type="match status" value="1"/>
</dbReference>
<evidence type="ECO:0000256" key="10">
    <source>
        <dbReference type="ARBA" id="ARBA00059995"/>
    </source>
</evidence>
<keyword evidence="1 11" id="KW-0004">4Fe-4S</keyword>
<feature type="binding site" evidence="11">
    <location>
        <position position="81"/>
    </location>
    <ligand>
        <name>[4Fe-4S] cluster</name>
        <dbReference type="ChEBI" id="CHEBI:49883"/>
    </ligand>
</feature>
<feature type="binding site" evidence="11">
    <location>
        <position position="306"/>
    </location>
    <ligand>
        <name>S-adenosyl-L-methionine</name>
        <dbReference type="ChEBI" id="CHEBI:59789"/>
    </ligand>
</feature>
<dbReference type="GO" id="GO:0003723">
    <property type="term" value="F:RNA binding"/>
    <property type="evidence" value="ECO:0007669"/>
    <property type="project" value="InterPro"/>
</dbReference>
<dbReference type="Gene3D" id="2.40.50.1070">
    <property type="match status" value="1"/>
</dbReference>
<dbReference type="RefSeq" id="WP_188026100.1">
    <property type="nucleotide sequence ID" value="NZ_JACHGR010000003.1"/>
</dbReference>
<evidence type="ECO:0000256" key="1">
    <source>
        <dbReference type="ARBA" id="ARBA00022485"/>
    </source>
</evidence>
<dbReference type="NCBIfam" id="TIGR00479">
    <property type="entry name" value="rumA"/>
    <property type="match status" value="1"/>
</dbReference>
<dbReference type="PROSITE" id="PS50926">
    <property type="entry name" value="TRAM"/>
    <property type="match status" value="1"/>
</dbReference>
<feature type="domain" description="TRAM" evidence="13">
    <location>
        <begin position="10"/>
        <end position="68"/>
    </location>
</feature>
<feature type="binding site" evidence="11">
    <location>
        <position position="87"/>
    </location>
    <ligand>
        <name>[4Fe-4S] cluster</name>
        <dbReference type="ChEBI" id="CHEBI:49883"/>
    </ligand>
</feature>
<gene>
    <name evidence="11" type="primary">rlmD</name>
    <name evidence="14" type="ORF">HNR75_001218</name>
</gene>
<dbReference type="CDD" id="cd02440">
    <property type="entry name" value="AdoMet_MTases"/>
    <property type="match status" value="1"/>
</dbReference>
<keyword evidence="3 11" id="KW-0489">Methyltransferase</keyword>
<accession>A0A841GFD1</accession>
<evidence type="ECO:0000256" key="7">
    <source>
        <dbReference type="ARBA" id="ARBA00023004"/>
    </source>
</evidence>
<dbReference type="Gene3D" id="2.40.50.140">
    <property type="entry name" value="Nucleic acid-binding proteins"/>
    <property type="match status" value="1"/>
</dbReference>
<dbReference type="InterPro" id="IPR029063">
    <property type="entry name" value="SAM-dependent_MTases_sf"/>
</dbReference>
<keyword evidence="15" id="KW-1185">Reference proteome</keyword>
<dbReference type="InterPro" id="IPR002792">
    <property type="entry name" value="TRAM_dom"/>
</dbReference>
<keyword evidence="4 11" id="KW-0808">Transferase</keyword>
<protein>
    <recommendedName>
        <fullName evidence="11">23S rRNA (uracil(1939)-C(5))-methyltransferase RlmD</fullName>
        <ecNumber evidence="11">2.1.1.190</ecNumber>
    </recommendedName>
    <alternativeName>
        <fullName evidence="11">23S rRNA(m5U1939)-methyltransferase</fullName>
    </alternativeName>
</protein>
<keyword evidence="2 11" id="KW-0698">rRNA processing</keyword>
<dbReference type="Pfam" id="PF01938">
    <property type="entry name" value="TRAM"/>
    <property type="match status" value="1"/>
</dbReference>
<dbReference type="FunFam" id="2.40.50.140:FF:000097">
    <property type="entry name" value="23S rRNA (uracil(1939)-C(5))-methyltransferase RlmD"/>
    <property type="match status" value="1"/>
</dbReference>
<dbReference type="InterPro" id="IPR012340">
    <property type="entry name" value="NA-bd_OB-fold"/>
</dbReference>
<dbReference type="PANTHER" id="PTHR11061">
    <property type="entry name" value="RNA M5U METHYLTRANSFERASE"/>
    <property type="match status" value="1"/>
</dbReference>
<dbReference type="Gene3D" id="3.40.50.150">
    <property type="entry name" value="Vaccinia Virus protein VP39"/>
    <property type="match status" value="1"/>
</dbReference>
<keyword evidence="6 11" id="KW-0479">Metal-binding</keyword>
<evidence type="ECO:0000256" key="2">
    <source>
        <dbReference type="ARBA" id="ARBA00022552"/>
    </source>
</evidence>
<dbReference type="InterPro" id="IPR030391">
    <property type="entry name" value="MeTrfase_TrmA_CS"/>
</dbReference>
<feature type="binding site" evidence="11 12">
    <location>
        <position position="301"/>
    </location>
    <ligand>
        <name>S-adenosyl-L-methionine</name>
        <dbReference type="ChEBI" id="CHEBI:59789"/>
    </ligand>
</feature>
<dbReference type="AlphaFoldDB" id="A0A841GFD1"/>
<dbReference type="Proteomes" id="UP000585721">
    <property type="component" value="Unassembled WGS sequence"/>
</dbReference>
<evidence type="ECO:0000256" key="3">
    <source>
        <dbReference type="ARBA" id="ARBA00022603"/>
    </source>
</evidence>
<feature type="binding site" evidence="11">
    <location>
        <position position="169"/>
    </location>
    <ligand>
        <name>[4Fe-4S] cluster</name>
        <dbReference type="ChEBI" id="CHEBI:49883"/>
    </ligand>
</feature>
<feature type="binding site" evidence="11">
    <location>
        <position position="90"/>
    </location>
    <ligand>
        <name>[4Fe-4S] cluster</name>
        <dbReference type="ChEBI" id="CHEBI:49883"/>
    </ligand>
</feature>
<keyword evidence="5 11" id="KW-0949">S-adenosyl-L-methionine</keyword>
<evidence type="ECO:0000256" key="9">
    <source>
        <dbReference type="ARBA" id="ARBA00052756"/>
    </source>
</evidence>
<dbReference type="NCBIfam" id="NF009639">
    <property type="entry name" value="PRK13168.1"/>
    <property type="match status" value="1"/>
</dbReference>
<evidence type="ECO:0000313" key="14">
    <source>
        <dbReference type="EMBL" id="MBB6055336.1"/>
    </source>
</evidence>
<evidence type="ECO:0000313" key="15">
    <source>
        <dbReference type="Proteomes" id="UP000585721"/>
    </source>
</evidence>
<comment type="catalytic activity">
    <reaction evidence="9 11">
        <text>uridine(1939) in 23S rRNA + S-adenosyl-L-methionine = 5-methyluridine(1939) in 23S rRNA + S-adenosyl-L-homocysteine + H(+)</text>
        <dbReference type="Rhea" id="RHEA:42908"/>
        <dbReference type="Rhea" id="RHEA-COMP:10278"/>
        <dbReference type="Rhea" id="RHEA-COMP:10279"/>
        <dbReference type="ChEBI" id="CHEBI:15378"/>
        <dbReference type="ChEBI" id="CHEBI:57856"/>
        <dbReference type="ChEBI" id="CHEBI:59789"/>
        <dbReference type="ChEBI" id="CHEBI:65315"/>
        <dbReference type="ChEBI" id="CHEBI:74447"/>
        <dbReference type="EC" id="2.1.1.190"/>
    </reaction>
</comment>
<dbReference type="GO" id="GO:0070041">
    <property type="term" value="F:rRNA (uridine-C5-)-methyltransferase activity"/>
    <property type="evidence" value="ECO:0007669"/>
    <property type="project" value="UniProtKB-UniRule"/>
</dbReference>
<dbReference type="GO" id="GO:0005506">
    <property type="term" value="F:iron ion binding"/>
    <property type="evidence" value="ECO:0007669"/>
    <property type="project" value="UniProtKB-UniRule"/>
</dbReference>
<organism evidence="14 15">
    <name type="scientific">Tolumonas osonensis</name>
    <dbReference type="NCBI Taxonomy" id="675874"/>
    <lineage>
        <taxon>Bacteria</taxon>
        <taxon>Pseudomonadati</taxon>
        <taxon>Pseudomonadota</taxon>
        <taxon>Gammaproteobacteria</taxon>
        <taxon>Aeromonadales</taxon>
        <taxon>Aeromonadaceae</taxon>
        <taxon>Tolumonas</taxon>
    </lineage>
</organism>
<dbReference type="GO" id="GO:0051539">
    <property type="term" value="F:4 iron, 4 sulfur cluster binding"/>
    <property type="evidence" value="ECO:0007669"/>
    <property type="project" value="UniProtKB-KW"/>
</dbReference>
<dbReference type="PANTHER" id="PTHR11061:SF49">
    <property type="entry name" value="23S RRNA (URACIL(1939)-C(5))-METHYLTRANSFERASE RLMD"/>
    <property type="match status" value="1"/>
</dbReference>
<comment type="function">
    <text evidence="10 11">Catalyzes the formation of 5-methyl-uridine at position 1939 (m5U1939) in 23S rRNA.</text>
</comment>
<feature type="binding site" evidence="11 12">
    <location>
        <position position="372"/>
    </location>
    <ligand>
        <name>S-adenosyl-L-methionine</name>
        <dbReference type="ChEBI" id="CHEBI:59789"/>
    </ligand>
</feature>
<dbReference type="HAMAP" id="MF_01010">
    <property type="entry name" value="23SrRNA_methyltr_RlmD"/>
    <property type="match status" value="1"/>
</dbReference>
<dbReference type="PROSITE" id="PS51687">
    <property type="entry name" value="SAM_MT_RNA_M5U"/>
    <property type="match status" value="1"/>
</dbReference>
<sequence>MVQFFKPQPKALPTKAVELTIDNLDHHLTGVGRYQGKACFVDGVLPGEKVSVQITEQKKQYAHGRLRQVLEPSAERLEPFCPVFSQCGGCNAQMMPQTVQCQAKQQGVQRLFRQLARIELPAPLWIESSAPQAYRRVCRLAVKYDKSKRCVQLGFRQKQSQSLVEIDRCPVLTAALSALIVPLRAMLNSLGSYRDIGHVELYDTDSGLAMLLRHNGKPSVKDKALMQDFALQHDCALYLQTTGTPEPLADVAPSFYQLDDLRLYFRPGDFLQVNAAVNQRLVNYVLEWLMPAATDNVLDLFCGIGNFTLPLARQAASVTGIEGVDDMVQRAALNANLNQLANTEFHRADLTKMAEYANAGWQQQCYDLVLLDPGRAGAEDVMPWLAKNGARRIVYVSCNPVTAARDCALLQSDYAVKQWGLLDMFPHTGHVESLFLFERK</sequence>
<dbReference type="FunFam" id="3.40.50.150:FF:000009">
    <property type="entry name" value="23S rRNA (Uracil(1939)-C(5))-methyltransferase RlmD"/>
    <property type="match status" value="1"/>
</dbReference>
<dbReference type="SUPFAM" id="SSF50249">
    <property type="entry name" value="Nucleic acid-binding proteins"/>
    <property type="match status" value="1"/>
</dbReference>
<feature type="binding site" evidence="11">
    <location>
        <position position="349"/>
    </location>
    <ligand>
        <name>S-adenosyl-L-methionine</name>
        <dbReference type="ChEBI" id="CHEBI:59789"/>
    </ligand>
</feature>
<evidence type="ECO:0000256" key="8">
    <source>
        <dbReference type="ARBA" id="ARBA00023014"/>
    </source>
</evidence>
<dbReference type="EMBL" id="JACHGR010000003">
    <property type="protein sequence ID" value="MBB6055336.1"/>
    <property type="molecule type" value="Genomic_DNA"/>
</dbReference>
<evidence type="ECO:0000259" key="13">
    <source>
        <dbReference type="PROSITE" id="PS50926"/>
    </source>
</evidence>